<gene>
    <name evidence="2" type="primary">Cnig_chr_II.g5147</name>
    <name evidence="2" type="ORF">B9Z55_005147</name>
</gene>
<dbReference type="AlphaFoldDB" id="A0A2G5UZK6"/>
<protein>
    <submittedName>
        <fullName evidence="2">Uncharacterized protein</fullName>
    </submittedName>
</protein>
<keyword evidence="1" id="KW-0175">Coiled coil</keyword>
<evidence type="ECO:0000256" key="1">
    <source>
        <dbReference type="SAM" id="Coils"/>
    </source>
</evidence>
<sequence length="405" mass="47345">MNPISYPVRKFVITHFDFNTRNLLSERCPHVRYLDKVVPSKINKLYITGGMLEIDSTTYQLGVCQIYKDGKTPEFLQRKNRAGGFRHDVGEYGVKEFLDPSVLKYELPQLKKEKKRIEQKMEKLEEHDVERLKHLEDKIQHILLTLEHYENDSKPPFVHYLQLIIFSQNYRRIEIVNYQRDMKKATGYLIDKVFKERKSRIEKCEMSHFRSSTLESNILSLKSLTFGGMYQISPIFKIAQSLTLAMVGVKELLPFIFNKRIHFKGYGINASSHVIALVEWSLLLNEERHYSLEIQNNKNSEDVLNRLKSSEGAQVVQSERDASFPECIVLNSKKNLELEVRIYRTTVGDGKRNEKFDFHATSFIDTSKLCDCIMCIFKPNLIFVAHRTRLSDNFISIIHILILSI</sequence>
<dbReference type="OrthoDB" id="10576029at2759"/>
<evidence type="ECO:0000313" key="2">
    <source>
        <dbReference type="EMBL" id="PIC44957.1"/>
    </source>
</evidence>
<name>A0A2G5UZK6_9PELO</name>
<feature type="coiled-coil region" evidence="1">
    <location>
        <begin position="107"/>
        <end position="152"/>
    </location>
</feature>
<dbReference type="Proteomes" id="UP000230233">
    <property type="component" value="Chromosome II"/>
</dbReference>
<organism evidence="2 3">
    <name type="scientific">Caenorhabditis nigoni</name>
    <dbReference type="NCBI Taxonomy" id="1611254"/>
    <lineage>
        <taxon>Eukaryota</taxon>
        <taxon>Metazoa</taxon>
        <taxon>Ecdysozoa</taxon>
        <taxon>Nematoda</taxon>
        <taxon>Chromadorea</taxon>
        <taxon>Rhabditida</taxon>
        <taxon>Rhabditina</taxon>
        <taxon>Rhabditomorpha</taxon>
        <taxon>Rhabditoidea</taxon>
        <taxon>Rhabditidae</taxon>
        <taxon>Peloderinae</taxon>
        <taxon>Caenorhabditis</taxon>
    </lineage>
</organism>
<comment type="caution">
    <text evidence="2">The sequence shown here is derived from an EMBL/GenBank/DDBJ whole genome shotgun (WGS) entry which is preliminary data.</text>
</comment>
<keyword evidence="3" id="KW-1185">Reference proteome</keyword>
<accession>A0A2G5UZK6</accession>
<dbReference type="EMBL" id="PDUG01000002">
    <property type="protein sequence ID" value="PIC44957.1"/>
    <property type="molecule type" value="Genomic_DNA"/>
</dbReference>
<evidence type="ECO:0000313" key="3">
    <source>
        <dbReference type="Proteomes" id="UP000230233"/>
    </source>
</evidence>
<reference evidence="3" key="1">
    <citation type="submission" date="2017-10" db="EMBL/GenBank/DDBJ databases">
        <title>Rapid genome shrinkage in a self-fertile nematode reveals novel sperm competition proteins.</title>
        <authorList>
            <person name="Yin D."/>
            <person name="Schwarz E.M."/>
            <person name="Thomas C.G."/>
            <person name="Felde R.L."/>
            <person name="Korf I.F."/>
            <person name="Cutter A.D."/>
            <person name="Schartner C.M."/>
            <person name="Ralston E.J."/>
            <person name="Meyer B.J."/>
            <person name="Haag E.S."/>
        </authorList>
    </citation>
    <scope>NUCLEOTIDE SEQUENCE [LARGE SCALE GENOMIC DNA]</scope>
    <source>
        <strain evidence="3">JU1422</strain>
    </source>
</reference>
<dbReference type="PANTHER" id="PTHR31379:SF1">
    <property type="entry name" value="F-BOX C PROTEIN-RELATED"/>
    <property type="match status" value="1"/>
</dbReference>
<proteinExistence type="predicted"/>
<dbReference type="PANTHER" id="PTHR31379">
    <property type="entry name" value="F-BOX C PROTEIN-RELATED-RELATED"/>
    <property type="match status" value="1"/>
</dbReference>
<dbReference type="InterPro" id="IPR021942">
    <property type="entry name" value="DUF3557"/>
</dbReference>